<dbReference type="SUPFAM" id="SSF56784">
    <property type="entry name" value="HAD-like"/>
    <property type="match status" value="1"/>
</dbReference>
<dbReference type="KEGG" id="spsw:Sps_00810"/>
<dbReference type="AlphaFoldDB" id="A0A1S6HKG7"/>
<dbReference type="EMBL" id="CP014782">
    <property type="protein sequence ID" value="AQS36002.1"/>
    <property type="molecule type" value="Genomic_DNA"/>
</dbReference>
<evidence type="ECO:0000256" key="1">
    <source>
        <dbReference type="ARBA" id="ARBA00022723"/>
    </source>
</evidence>
<dbReference type="InterPro" id="IPR036412">
    <property type="entry name" value="HAD-like_sf"/>
</dbReference>
<dbReference type="InterPro" id="IPR023214">
    <property type="entry name" value="HAD_sf"/>
</dbReference>
<keyword evidence="4" id="KW-0119">Carbohydrate metabolism</keyword>
<dbReference type="GO" id="GO:0005829">
    <property type="term" value="C:cytosol"/>
    <property type="evidence" value="ECO:0007669"/>
    <property type="project" value="TreeGrafter"/>
</dbReference>
<evidence type="ECO:0000256" key="2">
    <source>
        <dbReference type="ARBA" id="ARBA00022801"/>
    </source>
</evidence>
<evidence type="ECO:0000313" key="6">
    <source>
        <dbReference type="Proteomes" id="UP000189545"/>
    </source>
</evidence>
<dbReference type="GO" id="GO:0008967">
    <property type="term" value="F:phosphoglycolate phosphatase activity"/>
    <property type="evidence" value="ECO:0007669"/>
    <property type="project" value="UniProtKB-EC"/>
</dbReference>
<dbReference type="STRING" id="225848.Sps_00810"/>
<dbReference type="Proteomes" id="UP000189545">
    <property type="component" value="Chromosome"/>
</dbReference>
<dbReference type="InterPro" id="IPR023198">
    <property type="entry name" value="PGP-like_dom2"/>
</dbReference>
<dbReference type="InterPro" id="IPR041492">
    <property type="entry name" value="HAD_2"/>
</dbReference>
<dbReference type="SFLD" id="SFLDS00003">
    <property type="entry name" value="Haloacid_Dehalogenase"/>
    <property type="match status" value="1"/>
</dbReference>
<proteinExistence type="predicted"/>
<keyword evidence="2 5" id="KW-0378">Hydrolase</keyword>
<dbReference type="PANTHER" id="PTHR43434">
    <property type="entry name" value="PHOSPHOGLYCOLATE PHOSPHATASE"/>
    <property type="match status" value="1"/>
</dbReference>
<protein>
    <submittedName>
        <fullName evidence="5">Putative phosphatase</fullName>
        <ecNumber evidence="5">3.1.3.18</ecNumber>
    </submittedName>
</protein>
<dbReference type="Gene3D" id="3.40.50.1000">
    <property type="entry name" value="HAD superfamily/HAD-like"/>
    <property type="match status" value="1"/>
</dbReference>
<dbReference type="OrthoDB" id="9776368at2"/>
<dbReference type="Gene3D" id="1.10.150.240">
    <property type="entry name" value="Putative phosphatase, domain 2"/>
    <property type="match status" value="1"/>
</dbReference>
<name>A0A1S6HKG7_9GAMM</name>
<reference evidence="5 6" key="1">
    <citation type="submission" date="2016-03" db="EMBL/GenBank/DDBJ databases">
        <title>Complete genome sequence of Shewanella psychrophila WP2, a deep sea bacterium isolated from west Pacific sediment.</title>
        <authorList>
            <person name="Xu G."/>
            <person name="Jian H."/>
        </authorList>
    </citation>
    <scope>NUCLEOTIDE SEQUENCE [LARGE SCALE GENOMIC DNA]</scope>
    <source>
        <strain evidence="5 6">WP2</strain>
    </source>
</reference>
<organism evidence="5 6">
    <name type="scientific">Shewanella psychrophila</name>
    <dbReference type="NCBI Taxonomy" id="225848"/>
    <lineage>
        <taxon>Bacteria</taxon>
        <taxon>Pseudomonadati</taxon>
        <taxon>Pseudomonadota</taxon>
        <taxon>Gammaproteobacteria</taxon>
        <taxon>Alteromonadales</taxon>
        <taxon>Shewanellaceae</taxon>
        <taxon>Shewanella</taxon>
    </lineage>
</organism>
<evidence type="ECO:0000313" key="5">
    <source>
        <dbReference type="EMBL" id="AQS36002.1"/>
    </source>
</evidence>
<keyword evidence="1" id="KW-0479">Metal-binding</keyword>
<sequence length="232" mass="25362">MADDLDEANDLTNRVKIKAVLFDLDGTLADTAPDLVAALNMSLSKLGYPQVSLEEMRHIASDGSLALAKAALPGVSEEVHLKAQQLLLRFYGDINGQFCRLFVGIAELLEYLDNQEIPYGIVTNKPARYTRPLIAALGLTQSMKSVISGDSTLFAKPHTAPMLLASQQIARRCQDILYLGDAKRDLVAAHASGMLGGVALWGYINEADSPDNWPNDYQFDSPQDVLKFLSEH</sequence>
<accession>A0A1S6HKG7</accession>
<dbReference type="EC" id="3.1.3.18" evidence="5"/>
<evidence type="ECO:0000256" key="4">
    <source>
        <dbReference type="ARBA" id="ARBA00023277"/>
    </source>
</evidence>
<dbReference type="SFLD" id="SFLDG01129">
    <property type="entry name" value="C1.5:_HAD__Beta-PGM__Phosphata"/>
    <property type="match status" value="1"/>
</dbReference>
<keyword evidence="6" id="KW-1185">Reference proteome</keyword>
<dbReference type="InterPro" id="IPR050155">
    <property type="entry name" value="HAD-like_hydrolase_sf"/>
</dbReference>
<keyword evidence="3" id="KW-0460">Magnesium</keyword>
<dbReference type="RefSeq" id="WP_077751344.1">
    <property type="nucleotide sequence ID" value="NZ_CP014782.1"/>
</dbReference>
<dbReference type="GO" id="GO:0046872">
    <property type="term" value="F:metal ion binding"/>
    <property type="evidence" value="ECO:0007669"/>
    <property type="project" value="UniProtKB-KW"/>
</dbReference>
<evidence type="ECO:0000256" key="3">
    <source>
        <dbReference type="ARBA" id="ARBA00022842"/>
    </source>
</evidence>
<dbReference type="PANTHER" id="PTHR43434:SF23">
    <property type="entry name" value="PHOSPHOGLYCOLATE PHOSPHATASE"/>
    <property type="match status" value="1"/>
</dbReference>
<gene>
    <name evidence="5" type="ORF">Sps_00810</name>
</gene>
<dbReference type="Pfam" id="PF13419">
    <property type="entry name" value="HAD_2"/>
    <property type="match status" value="1"/>
</dbReference>
<dbReference type="GO" id="GO:0006281">
    <property type="term" value="P:DNA repair"/>
    <property type="evidence" value="ECO:0007669"/>
    <property type="project" value="TreeGrafter"/>
</dbReference>